<dbReference type="InterPro" id="IPR005303">
    <property type="entry name" value="MOCOS_middle"/>
</dbReference>
<feature type="domain" description="MOSC" evidence="1">
    <location>
        <begin position="138"/>
        <end position="285"/>
    </location>
</feature>
<protein>
    <submittedName>
        <fullName evidence="2">MOSC domain-containing protein</fullName>
    </submittedName>
</protein>
<dbReference type="Proteomes" id="UP001557484">
    <property type="component" value="Unassembled WGS sequence"/>
</dbReference>
<dbReference type="Pfam" id="PF03476">
    <property type="entry name" value="MOSC_N"/>
    <property type="match status" value="1"/>
</dbReference>
<dbReference type="InterPro" id="IPR052716">
    <property type="entry name" value="MOSC_domain"/>
</dbReference>
<dbReference type="Gene3D" id="2.40.33.20">
    <property type="entry name" value="PK beta-barrel domain-like"/>
    <property type="match status" value="1"/>
</dbReference>
<reference evidence="2 3" key="1">
    <citation type="journal article" date="2011" name="Int. J. Syst. Evol. Microbiol.">
        <title>Zhongshania antarctica gen. nov., sp. nov. and Zhongshania guokunii sp. nov., gammaproteobacteria respectively isolated from coastal attached (fast) ice and surface seawater of the Antarctic.</title>
        <authorList>
            <person name="Li H.J."/>
            <person name="Zhang X.Y."/>
            <person name="Chen C.X."/>
            <person name="Zhang Y.J."/>
            <person name="Gao Z.M."/>
            <person name="Yu Y."/>
            <person name="Chen X.L."/>
            <person name="Chen B."/>
            <person name="Zhang Y.Z."/>
        </authorList>
    </citation>
    <scope>NUCLEOTIDE SEQUENCE [LARGE SCALE GENOMIC DNA]</scope>
    <source>
        <strain evidence="2 3">R06B22</strain>
    </source>
</reference>
<dbReference type="PANTHER" id="PTHR36930">
    <property type="entry name" value="METAL-SULFUR CLUSTER BIOSYNTHESIS PROTEINS YUAD-RELATED"/>
    <property type="match status" value="1"/>
</dbReference>
<evidence type="ECO:0000313" key="3">
    <source>
        <dbReference type="Proteomes" id="UP001557484"/>
    </source>
</evidence>
<dbReference type="PANTHER" id="PTHR36930:SF1">
    <property type="entry name" value="MOSC DOMAIN-CONTAINING PROTEIN"/>
    <property type="match status" value="1"/>
</dbReference>
<dbReference type="SUPFAM" id="SSF50800">
    <property type="entry name" value="PK beta-barrel domain-like"/>
    <property type="match status" value="1"/>
</dbReference>
<dbReference type="InterPro" id="IPR005302">
    <property type="entry name" value="MoCF_Sase_C"/>
</dbReference>
<name>A0ABV3TV96_9GAMM</name>
<gene>
    <name evidence="2" type="ORF">AB4875_08395</name>
</gene>
<keyword evidence="3" id="KW-1185">Reference proteome</keyword>
<evidence type="ECO:0000259" key="1">
    <source>
        <dbReference type="PROSITE" id="PS51340"/>
    </source>
</evidence>
<organism evidence="2 3">
    <name type="scientific">Zhongshania arctica</name>
    <dbReference type="NCBI Taxonomy" id="3238302"/>
    <lineage>
        <taxon>Bacteria</taxon>
        <taxon>Pseudomonadati</taxon>
        <taxon>Pseudomonadota</taxon>
        <taxon>Gammaproteobacteria</taxon>
        <taxon>Cellvibrionales</taxon>
        <taxon>Spongiibacteraceae</taxon>
        <taxon>Zhongshania</taxon>
    </lineage>
</organism>
<comment type="caution">
    <text evidence="2">The sequence shown here is derived from an EMBL/GenBank/DDBJ whole genome shotgun (WGS) entry which is preliminary data.</text>
</comment>
<dbReference type="RefSeq" id="WP_368375610.1">
    <property type="nucleotide sequence ID" value="NZ_JBFRYB010000001.1"/>
</dbReference>
<accession>A0ABV3TV96</accession>
<proteinExistence type="predicted"/>
<dbReference type="InterPro" id="IPR011037">
    <property type="entry name" value="Pyrv_Knase-like_insert_dom_sf"/>
</dbReference>
<evidence type="ECO:0000313" key="2">
    <source>
        <dbReference type="EMBL" id="MEX1665507.1"/>
    </source>
</evidence>
<dbReference type="Pfam" id="PF03473">
    <property type="entry name" value="MOSC"/>
    <property type="match status" value="1"/>
</dbReference>
<dbReference type="EMBL" id="JBFRYB010000001">
    <property type="protein sequence ID" value="MEX1665507.1"/>
    <property type="molecule type" value="Genomic_DNA"/>
</dbReference>
<sequence>MIEVGTVKELWRYPVKSMEGAQVDEGLIGKDGLLGDRNWALRDESIGELTTVRKIPKLLKFKTKYDENPSPDNVPHVTIELPDGSSVNSADADVNKKLSNAIGRSVSLWPLQARSNLKHYRLNAPAGAAAMKKQFATKELPDFSSVTWRLMMELAIFATPPGRYHDVYPLHLLTTGSLRKLKQLEPDGDFCVERFRPNLLIDTCTDNTDFDEFQWVEGKLYIGDTVLKVVSKTVRCSMPAQPQVTIKKDSKVLRALESHTQRHLGVNISVIKPGIIRVGDTVRLEPSNRSRLFRYFDALSSRLRNRTIQTSFKLIDWISKQR</sequence>
<dbReference type="PROSITE" id="PS51340">
    <property type="entry name" value="MOSC"/>
    <property type="match status" value="1"/>
</dbReference>